<dbReference type="OrthoDB" id="2405502at2759"/>
<dbReference type="AlphaFoldDB" id="A0A397IZ60"/>
<evidence type="ECO:0000313" key="1">
    <source>
        <dbReference type="EMBL" id="RHZ81319.1"/>
    </source>
</evidence>
<comment type="caution">
    <text evidence="1">The sequence shown here is derived from an EMBL/GenBank/DDBJ whole genome shotgun (WGS) entry which is preliminary data.</text>
</comment>
<sequence>MRDLQECGLGEVTGSLTLNTEQVQQILQHPRMNYNNVPEQTIMELTGHKSVEGVRAYKKINEKQKSFTINTLINITDNSKNQLKYPLQEISLNSVDNNSSRTPIFNNCTFSNVTFNIQKQ</sequence>
<accession>A0A397IZ60</accession>
<evidence type="ECO:0000313" key="2">
    <source>
        <dbReference type="Proteomes" id="UP000266861"/>
    </source>
</evidence>
<dbReference type="STRING" id="1348612.A0A397IZ60"/>
<proteinExistence type="predicted"/>
<keyword evidence="2" id="KW-1185">Reference proteome</keyword>
<protein>
    <submittedName>
        <fullName evidence="1">Uncharacterized protein</fullName>
    </submittedName>
</protein>
<organism evidence="1 2">
    <name type="scientific">Diversispora epigaea</name>
    <dbReference type="NCBI Taxonomy" id="1348612"/>
    <lineage>
        <taxon>Eukaryota</taxon>
        <taxon>Fungi</taxon>
        <taxon>Fungi incertae sedis</taxon>
        <taxon>Mucoromycota</taxon>
        <taxon>Glomeromycotina</taxon>
        <taxon>Glomeromycetes</taxon>
        <taxon>Diversisporales</taxon>
        <taxon>Diversisporaceae</taxon>
        <taxon>Diversispora</taxon>
    </lineage>
</organism>
<reference evidence="1 2" key="1">
    <citation type="submission" date="2018-08" db="EMBL/GenBank/DDBJ databases">
        <title>Genome and evolution of the arbuscular mycorrhizal fungus Diversispora epigaea (formerly Glomus versiforme) and its bacterial endosymbionts.</title>
        <authorList>
            <person name="Sun X."/>
            <person name="Fei Z."/>
            <person name="Harrison M."/>
        </authorList>
    </citation>
    <scope>NUCLEOTIDE SEQUENCE [LARGE SCALE GENOMIC DNA]</scope>
    <source>
        <strain evidence="1 2">IT104</strain>
    </source>
</reference>
<dbReference type="EMBL" id="PQFF01000113">
    <property type="protein sequence ID" value="RHZ81319.1"/>
    <property type="molecule type" value="Genomic_DNA"/>
</dbReference>
<dbReference type="Proteomes" id="UP000266861">
    <property type="component" value="Unassembled WGS sequence"/>
</dbReference>
<name>A0A397IZ60_9GLOM</name>
<gene>
    <name evidence="1" type="ORF">Glove_121g40</name>
</gene>